<dbReference type="Pfam" id="PF00072">
    <property type="entry name" value="Response_reg"/>
    <property type="match status" value="1"/>
</dbReference>
<dbReference type="InterPro" id="IPR050595">
    <property type="entry name" value="Bact_response_regulator"/>
</dbReference>
<evidence type="ECO:0000256" key="1">
    <source>
        <dbReference type="ARBA" id="ARBA00022553"/>
    </source>
</evidence>
<dbReference type="Gene3D" id="3.40.50.2300">
    <property type="match status" value="1"/>
</dbReference>
<dbReference type="RefSeq" id="WP_109928257.1">
    <property type="nucleotide sequence ID" value="NZ_QGNY01000001.1"/>
</dbReference>
<gene>
    <name evidence="4" type="ORF">DF947_03430</name>
</gene>
<evidence type="ECO:0000313" key="4">
    <source>
        <dbReference type="EMBL" id="PWS33675.1"/>
    </source>
</evidence>
<evidence type="ECO:0000256" key="2">
    <source>
        <dbReference type="PROSITE-ProRule" id="PRU00169"/>
    </source>
</evidence>
<dbReference type="Proteomes" id="UP000245391">
    <property type="component" value="Unassembled WGS sequence"/>
</dbReference>
<evidence type="ECO:0000313" key="5">
    <source>
        <dbReference type="Proteomes" id="UP000245391"/>
    </source>
</evidence>
<dbReference type="PANTHER" id="PTHR44591">
    <property type="entry name" value="STRESS RESPONSE REGULATOR PROTEIN 1"/>
    <property type="match status" value="1"/>
</dbReference>
<dbReference type="OrthoDB" id="1013073at2"/>
<dbReference type="SUPFAM" id="SSF52172">
    <property type="entry name" value="CheY-like"/>
    <property type="match status" value="1"/>
</dbReference>
<keyword evidence="5" id="KW-1185">Reference proteome</keyword>
<dbReference type="PANTHER" id="PTHR44591:SF3">
    <property type="entry name" value="RESPONSE REGULATORY DOMAIN-CONTAINING PROTEIN"/>
    <property type="match status" value="1"/>
</dbReference>
<sequence length="126" mass="14178">MTNNLKILIADDSELMRIVMKGFFTKLLTSPEIKQASNLNETFDFVKNEPFDLLILDINMPNGDSNPKTVTEIHAIQPGLKVCMFSGNDKSLLEQSYYDAGAIGFIQKDEKMGNSARELVDKLFKD</sequence>
<reference evidence="5" key="1">
    <citation type="submission" date="2018-05" db="EMBL/GenBank/DDBJ databases">
        <title>Pedobacter paludis sp. nov., isolated from wetland soil.</title>
        <authorList>
            <person name="Zhang Y."/>
        </authorList>
    </citation>
    <scope>NUCLEOTIDE SEQUENCE [LARGE SCALE GENOMIC DNA]</scope>
    <source>
        <strain evidence="5">R-8</strain>
    </source>
</reference>
<proteinExistence type="predicted"/>
<dbReference type="InterPro" id="IPR001789">
    <property type="entry name" value="Sig_transdc_resp-reg_receiver"/>
</dbReference>
<dbReference type="CDD" id="cd17535">
    <property type="entry name" value="REC_NarL-like"/>
    <property type="match status" value="1"/>
</dbReference>
<comment type="caution">
    <text evidence="4">The sequence shown here is derived from an EMBL/GenBank/DDBJ whole genome shotgun (WGS) entry which is preliminary data.</text>
</comment>
<feature type="modified residue" description="4-aspartylphosphate" evidence="2">
    <location>
        <position position="57"/>
    </location>
</feature>
<dbReference type="InterPro" id="IPR011006">
    <property type="entry name" value="CheY-like_superfamily"/>
</dbReference>
<dbReference type="SMART" id="SM00448">
    <property type="entry name" value="REC"/>
    <property type="match status" value="1"/>
</dbReference>
<dbReference type="EMBL" id="QGNY01000001">
    <property type="protein sequence ID" value="PWS33675.1"/>
    <property type="molecule type" value="Genomic_DNA"/>
</dbReference>
<name>A0A317F493_9SPHI</name>
<dbReference type="InterPro" id="IPR058245">
    <property type="entry name" value="NreC/VraR/RcsB-like_REC"/>
</dbReference>
<keyword evidence="1 2" id="KW-0597">Phosphoprotein</keyword>
<organism evidence="4 5">
    <name type="scientific">Pedobacter paludis</name>
    <dbReference type="NCBI Taxonomy" id="2203212"/>
    <lineage>
        <taxon>Bacteria</taxon>
        <taxon>Pseudomonadati</taxon>
        <taxon>Bacteroidota</taxon>
        <taxon>Sphingobacteriia</taxon>
        <taxon>Sphingobacteriales</taxon>
        <taxon>Sphingobacteriaceae</taxon>
        <taxon>Pedobacter</taxon>
    </lineage>
</organism>
<protein>
    <recommendedName>
        <fullName evidence="3">Response regulatory domain-containing protein</fullName>
    </recommendedName>
</protein>
<dbReference type="AlphaFoldDB" id="A0A317F493"/>
<evidence type="ECO:0000259" key="3">
    <source>
        <dbReference type="PROSITE" id="PS50110"/>
    </source>
</evidence>
<dbReference type="PROSITE" id="PS50110">
    <property type="entry name" value="RESPONSE_REGULATORY"/>
    <property type="match status" value="1"/>
</dbReference>
<feature type="domain" description="Response regulatory" evidence="3">
    <location>
        <begin position="6"/>
        <end position="123"/>
    </location>
</feature>
<dbReference type="GO" id="GO:0000160">
    <property type="term" value="P:phosphorelay signal transduction system"/>
    <property type="evidence" value="ECO:0007669"/>
    <property type="project" value="InterPro"/>
</dbReference>
<accession>A0A317F493</accession>